<evidence type="ECO:0000313" key="1">
    <source>
        <dbReference type="EMBL" id="OQE04923.1"/>
    </source>
</evidence>
<dbReference type="STRING" id="29845.A0A1V6RU31"/>
<dbReference type="Gene3D" id="3.30.530.20">
    <property type="match status" value="1"/>
</dbReference>
<dbReference type="PANTHER" id="PTHR39332:SF7">
    <property type="entry name" value="SRPBCC FAMILY PROTEIN"/>
    <property type="match status" value="1"/>
</dbReference>
<dbReference type="EMBL" id="MDYP01000028">
    <property type="protein sequence ID" value="OQE04923.1"/>
    <property type="molecule type" value="Genomic_DNA"/>
</dbReference>
<reference evidence="2" key="1">
    <citation type="journal article" date="2017" name="Nat. Microbiol.">
        <title>Global analysis of biosynthetic gene clusters reveals vast potential of secondary metabolite production in Penicillium species.</title>
        <authorList>
            <person name="Nielsen J.C."/>
            <person name="Grijseels S."/>
            <person name="Prigent S."/>
            <person name="Ji B."/>
            <person name="Dainat J."/>
            <person name="Nielsen K.F."/>
            <person name="Frisvad J.C."/>
            <person name="Workman M."/>
            <person name="Nielsen J."/>
        </authorList>
    </citation>
    <scope>NUCLEOTIDE SEQUENCE [LARGE SCALE GENOMIC DNA]</scope>
    <source>
        <strain evidence="2">IBT 29486</strain>
    </source>
</reference>
<accession>A0A1V6RU31</accession>
<protein>
    <recommendedName>
        <fullName evidence="3">SRPBCC family protein</fullName>
    </recommendedName>
</protein>
<dbReference type="InterPro" id="IPR023393">
    <property type="entry name" value="START-like_dom_sf"/>
</dbReference>
<dbReference type="Pfam" id="PF10604">
    <property type="entry name" value="Polyketide_cyc2"/>
    <property type="match status" value="1"/>
</dbReference>
<proteinExistence type="predicted"/>
<dbReference type="SUPFAM" id="SSF55961">
    <property type="entry name" value="Bet v1-like"/>
    <property type="match status" value="1"/>
</dbReference>
<dbReference type="Proteomes" id="UP000191518">
    <property type="component" value="Unassembled WGS sequence"/>
</dbReference>
<dbReference type="AlphaFoldDB" id="A0A1V6RU31"/>
<evidence type="ECO:0008006" key="3">
    <source>
        <dbReference type="Google" id="ProtNLM"/>
    </source>
</evidence>
<dbReference type="InterPro" id="IPR019587">
    <property type="entry name" value="Polyketide_cyclase/dehydratase"/>
</dbReference>
<dbReference type="PANTHER" id="PTHR39332">
    <property type="entry name" value="BLL4707 PROTEIN"/>
    <property type="match status" value="1"/>
</dbReference>
<comment type="caution">
    <text evidence="1">The sequence shown here is derived from an EMBL/GenBank/DDBJ whole genome shotgun (WGS) entry which is preliminary data.</text>
</comment>
<gene>
    <name evidence="1" type="ORF">PENVUL_c028G00492</name>
</gene>
<sequence>MTEVISTVSDTLNVPIERVWAVVSAFGIEKAYFPGVLKASLKGWGIGSIRHLWFHEFEVDEQLEICDPETYKVTYRVLEPCPFPAKNCTGNIELESLEGGKTKITWTGRADYIEPEQKVFLWDNLHGRYTGAILGVRKLVE</sequence>
<dbReference type="CDD" id="cd07821">
    <property type="entry name" value="PYR_PYL_RCAR_like"/>
    <property type="match status" value="1"/>
</dbReference>
<name>A0A1V6RU31_9EURO</name>
<dbReference type="OrthoDB" id="4436220at2759"/>
<evidence type="ECO:0000313" key="2">
    <source>
        <dbReference type="Proteomes" id="UP000191518"/>
    </source>
</evidence>
<keyword evidence="2" id="KW-1185">Reference proteome</keyword>
<organism evidence="1 2">
    <name type="scientific">Penicillium vulpinum</name>
    <dbReference type="NCBI Taxonomy" id="29845"/>
    <lineage>
        <taxon>Eukaryota</taxon>
        <taxon>Fungi</taxon>
        <taxon>Dikarya</taxon>
        <taxon>Ascomycota</taxon>
        <taxon>Pezizomycotina</taxon>
        <taxon>Eurotiomycetes</taxon>
        <taxon>Eurotiomycetidae</taxon>
        <taxon>Eurotiales</taxon>
        <taxon>Aspergillaceae</taxon>
        <taxon>Penicillium</taxon>
    </lineage>
</organism>